<keyword evidence="1 5" id="KW-0547">Nucleotide-binding</keyword>
<dbReference type="Pfam" id="PF00225">
    <property type="entry name" value="Kinesin"/>
    <property type="match status" value="1"/>
</dbReference>
<proteinExistence type="inferred from homology"/>
<dbReference type="Gene3D" id="3.40.850.10">
    <property type="entry name" value="Kinesin motor domain"/>
    <property type="match status" value="1"/>
</dbReference>
<dbReference type="InterPro" id="IPR001752">
    <property type="entry name" value="Kinesin_motor_dom"/>
</dbReference>
<evidence type="ECO:0000313" key="10">
    <source>
        <dbReference type="Proteomes" id="UP001470230"/>
    </source>
</evidence>
<keyword evidence="4 5" id="KW-0505">Motor protein</keyword>
<dbReference type="InterPro" id="IPR027640">
    <property type="entry name" value="Kinesin-like_fam"/>
</dbReference>
<dbReference type="PROSITE" id="PS00411">
    <property type="entry name" value="KINESIN_MOTOR_1"/>
    <property type="match status" value="1"/>
</dbReference>
<dbReference type="Proteomes" id="UP001470230">
    <property type="component" value="Unassembled WGS sequence"/>
</dbReference>
<dbReference type="PANTHER" id="PTHR47968">
    <property type="entry name" value="CENTROMERE PROTEIN E"/>
    <property type="match status" value="1"/>
</dbReference>
<evidence type="ECO:0000256" key="3">
    <source>
        <dbReference type="ARBA" id="ARBA00023054"/>
    </source>
</evidence>
<sequence length="1079" mass="123101">MSKSIHVGIRAKPTSSSIHVWDIDPKESLISLASNGAEFRFNRVFSPETQTYEIYQEMADDVVQGFMEGYNGTIFAYGSTGSGKTFTMMGNNDHPGVTPLAVSHIFEHIQQDTSREYVVGLSYFEIYNETIKDLLRPNSERSKNIKFSQQLATSYEDVMRSIQGAEENRATGSTSMNEHSSRSHAIIRIALESKSATNSNGSTLRSVLNLIDLAGSECQKDTNAEGSRQREASNINRSLLALSNIISALQNGKQVVSYRDSKLTLYLQNSLGGNAQTVIICTINQENNQQSTTKSTLQFAIKAMKIKNNVKANEIKSDKTIIEEQKQEIIRLQAEVDRLKSLLNSNEDVPNKLPDENIYLTPKQKDSSTIFDLSYSSSPVRNENIDANKNETNSSFYVTEEIPCLPKKKKKTFTFLKSKLNVNNFSSTSPKTPEKELNPVDFTHTMSPIDYDPSPICLPKKKRIIQPDDITEEEKMSDEEADRQANELSRAILERNPALLKNSSLSLMGSENQIPIDKNELELLKQEKEQLSIRVSELEKIIPEKEQLTNRISELERMIPERDQLSNRVLELENLIQEKDKSFNIFNQTIKHQEDEITRLNEAMSNSKDVESLQQNVEENQNIIKNQSAQINQLKEEIEKMKSSLLLKDAQIKGAALNTTQLQSRIKQKDSFMAHYSEEVEENKKSMAKQIDSQNRQIESLTQQINALKSQNIELSNQNQDFSRKHEEAIKLKNEELIRKCNQFCKKLEETGKKCDTLSKKNKELEEEKRQLEKKYNMSLISRNPSSFIPNAPTKAELKYADKDSNLTEVSMGNDTLAFSIIEQSVNQPKPIAPTYNNISRRPLQQKDSNNLNALSSQILMQKSLIEKFQKVNPNFLNESSKFFNNNVNPQQSSVSTARHPKRNKLGIEESTFFEYVNQTDEVYSFQRDTSFATREIQDDKYQIKKPMFNVNEATEVLFDASSSDFDDENSTIVASNKNDILNEKQKSKQDDSILSEKEQDNNNNQEINEEEEDDDDHDINQSNDSISVDNVEFNSLHNYENIETENIETFDSSNSVSDFLNLLTLLINLFLWISLFLI</sequence>
<keyword evidence="10" id="KW-1185">Reference proteome</keyword>
<reference evidence="9 10" key="1">
    <citation type="submission" date="2024-04" db="EMBL/GenBank/DDBJ databases">
        <title>Tritrichomonas musculus Genome.</title>
        <authorList>
            <person name="Alves-Ferreira E."/>
            <person name="Grigg M."/>
            <person name="Lorenzi H."/>
            <person name="Galac M."/>
        </authorList>
    </citation>
    <scope>NUCLEOTIDE SEQUENCE [LARGE SCALE GENOMIC DNA]</scope>
    <source>
        <strain evidence="9 10">EAF2021</strain>
    </source>
</reference>
<evidence type="ECO:0000256" key="7">
    <source>
        <dbReference type="SAM" id="MobiDB-lite"/>
    </source>
</evidence>
<accession>A0ABR2KSN3</accession>
<evidence type="ECO:0000256" key="6">
    <source>
        <dbReference type="SAM" id="Coils"/>
    </source>
</evidence>
<dbReference type="InterPro" id="IPR036961">
    <property type="entry name" value="Kinesin_motor_dom_sf"/>
</dbReference>
<organism evidence="9 10">
    <name type="scientific">Tritrichomonas musculus</name>
    <dbReference type="NCBI Taxonomy" id="1915356"/>
    <lineage>
        <taxon>Eukaryota</taxon>
        <taxon>Metamonada</taxon>
        <taxon>Parabasalia</taxon>
        <taxon>Tritrichomonadida</taxon>
        <taxon>Tritrichomonadidae</taxon>
        <taxon>Tritrichomonas</taxon>
    </lineage>
</organism>
<dbReference type="InterPro" id="IPR019821">
    <property type="entry name" value="Kinesin_motor_CS"/>
</dbReference>
<feature type="coiled-coil region" evidence="6">
    <location>
        <begin position="677"/>
        <end position="782"/>
    </location>
</feature>
<dbReference type="PANTHER" id="PTHR47968:SF75">
    <property type="entry name" value="CENTROMERE-ASSOCIATED PROTEIN E"/>
    <property type="match status" value="1"/>
</dbReference>
<feature type="coiled-coil region" evidence="6">
    <location>
        <begin position="521"/>
        <end position="651"/>
    </location>
</feature>
<dbReference type="PROSITE" id="PS50067">
    <property type="entry name" value="KINESIN_MOTOR_2"/>
    <property type="match status" value="1"/>
</dbReference>
<keyword evidence="3 6" id="KW-0175">Coiled coil</keyword>
<feature type="compositionally biased region" description="Basic and acidic residues" evidence="7">
    <location>
        <begin position="981"/>
        <end position="1001"/>
    </location>
</feature>
<comment type="similarity">
    <text evidence="5">Belongs to the TRAFAC class myosin-kinesin ATPase superfamily. Kinesin family.</text>
</comment>
<dbReference type="SMART" id="SM00129">
    <property type="entry name" value="KISc"/>
    <property type="match status" value="1"/>
</dbReference>
<evidence type="ECO:0000256" key="5">
    <source>
        <dbReference type="PROSITE-ProRule" id="PRU00283"/>
    </source>
</evidence>
<dbReference type="InterPro" id="IPR027417">
    <property type="entry name" value="P-loop_NTPase"/>
</dbReference>
<feature type="domain" description="Kinesin motor" evidence="8">
    <location>
        <begin position="4"/>
        <end position="306"/>
    </location>
</feature>
<evidence type="ECO:0000259" key="8">
    <source>
        <dbReference type="PROSITE" id="PS50067"/>
    </source>
</evidence>
<feature type="binding site" evidence="5">
    <location>
        <begin position="78"/>
        <end position="85"/>
    </location>
    <ligand>
        <name>ATP</name>
        <dbReference type="ChEBI" id="CHEBI:30616"/>
    </ligand>
</feature>
<evidence type="ECO:0000256" key="4">
    <source>
        <dbReference type="ARBA" id="ARBA00023175"/>
    </source>
</evidence>
<dbReference type="EMBL" id="JAPFFF010000003">
    <property type="protein sequence ID" value="KAK8894150.1"/>
    <property type="molecule type" value="Genomic_DNA"/>
</dbReference>
<name>A0ABR2KSN3_9EUKA</name>
<evidence type="ECO:0000313" key="9">
    <source>
        <dbReference type="EMBL" id="KAK8894150.1"/>
    </source>
</evidence>
<feature type="compositionally biased region" description="Acidic residues" evidence="7">
    <location>
        <begin position="1008"/>
        <end position="1018"/>
    </location>
</feature>
<feature type="region of interest" description="Disordered" evidence="7">
    <location>
        <begin position="977"/>
        <end position="1025"/>
    </location>
</feature>
<protein>
    <submittedName>
        <fullName evidence="9">Kinesin-like protein kip2</fullName>
    </submittedName>
</protein>
<evidence type="ECO:0000256" key="1">
    <source>
        <dbReference type="ARBA" id="ARBA00022741"/>
    </source>
</evidence>
<comment type="caution">
    <text evidence="9">The sequence shown here is derived from an EMBL/GenBank/DDBJ whole genome shotgun (WGS) entry which is preliminary data.</text>
</comment>
<dbReference type="SUPFAM" id="SSF52540">
    <property type="entry name" value="P-loop containing nucleoside triphosphate hydrolases"/>
    <property type="match status" value="1"/>
</dbReference>
<gene>
    <name evidence="9" type="ORF">M9Y10_022583</name>
</gene>
<feature type="coiled-coil region" evidence="6">
    <location>
        <begin position="315"/>
        <end position="349"/>
    </location>
</feature>
<evidence type="ECO:0000256" key="2">
    <source>
        <dbReference type="ARBA" id="ARBA00022840"/>
    </source>
</evidence>
<dbReference type="PRINTS" id="PR00380">
    <property type="entry name" value="KINESINHEAVY"/>
</dbReference>
<keyword evidence="2 5" id="KW-0067">ATP-binding</keyword>